<dbReference type="RefSeq" id="WP_219507569.1">
    <property type="nucleotide sequence ID" value="NZ_JAHXDN010000009.1"/>
</dbReference>
<comment type="caution">
    <text evidence="2">The sequence shown here is derived from an EMBL/GenBank/DDBJ whole genome shotgun (WGS) entry which is preliminary data.</text>
</comment>
<dbReference type="Proteomes" id="UP001138661">
    <property type="component" value="Unassembled WGS sequence"/>
</dbReference>
<evidence type="ECO:0000259" key="1">
    <source>
        <dbReference type="Pfam" id="PF13403"/>
    </source>
</evidence>
<reference evidence="2" key="1">
    <citation type="submission" date="2021-07" db="EMBL/GenBank/DDBJ databases">
        <title>Roseobacter insulae sp. nov., isolated from a tidal flat.</title>
        <authorList>
            <person name="Park S."/>
            <person name="Yoon J.-H."/>
        </authorList>
    </citation>
    <scope>NUCLEOTIDE SEQUENCE</scope>
    <source>
        <strain evidence="2">YSTF-M11</strain>
    </source>
</reference>
<sequence>MTNTPPASATPPAAPQSYAKVQTASGARGKPSVGVRVVDIAALRSDGSIVIGQRKVPTMPQFDMAFSAFAHGTLLQTTSGLIAVEDLQPGDDLMTAEGKASKVTWIGSATFAPSDGGHRTPLTRIMADSFGVNRPDSFLSLGPAARLLQTPPHLRGDGAEKRVLTPARAFVEGVNVIEVSPPTPIRMFHLSLQSHAAVIAGGLEIETYHPGPNALRSLSHTLRDVYLSLFPHVSHVNEFGPMRYARATDEFDLTAA</sequence>
<feature type="domain" description="Hedgehog/Intein (Hint)" evidence="1">
    <location>
        <begin position="68"/>
        <end position="211"/>
    </location>
</feature>
<evidence type="ECO:0000313" key="2">
    <source>
        <dbReference type="EMBL" id="MBW4710632.1"/>
    </source>
</evidence>
<evidence type="ECO:0000313" key="3">
    <source>
        <dbReference type="Proteomes" id="UP001138661"/>
    </source>
</evidence>
<dbReference type="AlphaFoldDB" id="A0A9X1FZT0"/>
<protein>
    <submittedName>
        <fullName evidence="2">Hint domain-containing protein</fullName>
    </submittedName>
</protein>
<keyword evidence="3" id="KW-1185">Reference proteome</keyword>
<dbReference type="InterPro" id="IPR028992">
    <property type="entry name" value="Hedgehog/Intein_dom"/>
</dbReference>
<dbReference type="EMBL" id="JAHXDN010000009">
    <property type="protein sequence ID" value="MBW4710632.1"/>
    <property type="molecule type" value="Genomic_DNA"/>
</dbReference>
<name>A0A9X1FZT0_9RHOB</name>
<accession>A0A9X1FZT0</accession>
<gene>
    <name evidence="2" type="ORF">KX928_22820</name>
</gene>
<dbReference type="Pfam" id="PF13403">
    <property type="entry name" value="Hint_2"/>
    <property type="match status" value="1"/>
</dbReference>
<proteinExistence type="predicted"/>
<organism evidence="2 3">
    <name type="scientific">Roseobacter insulae</name>
    <dbReference type="NCBI Taxonomy" id="2859783"/>
    <lineage>
        <taxon>Bacteria</taxon>
        <taxon>Pseudomonadati</taxon>
        <taxon>Pseudomonadota</taxon>
        <taxon>Alphaproteobacteria</taxon>
        <taxon>Rhodobacterales</taxon>
        <taxon>Roseobacteraceae</taxon>
        <taxon>Roseobacter</taxon>
    </lineage>
</organism>